<dbReference type="Ensembl" id="ENSDCDT00010016425.1">
    <property type="protein sequence ID" value="ENSDCDP00010015551.1"/>
    <property type="gene ID" value="ENSDCDG00010007098.1"/>
</dbReference>
<proteinExistence type="predicted"/>
<dbReference type="AlphaFoldDB" id="A0AAY4B6V4"/>
<evidence type="ECO:0000256" key="1">
    <source>
        <dbReference type="SAM" id="MobiDB-lite"/>
    </source>
</evidence>
<evidence type="ECO:0000313" key="2">
    <source>
        <dbReference type="Ensembl" id="ENSDCDP00010015551.1"/>
    </source>
</evidence>
<organism evidence="2 3">
    <name type="scientific">Denticeps clupeoides</name>
    <name type="common">denticle herring</name>
    <dbReference type="NCBI Taxonomy" id="299321"/>
    <lineage>
        <taxon>Eukaryota</taxon>
        <taxon>Metazoa</taxon>
        <taxon>Chordata</taxon>
        <taxon>Craniata</taxon>
        <taxon>Vertebrata</taxon>
        <taxon>Euteleostomi</taxon>
        <taxon>Actinopterygii</taxon>
        <taxon>Neopterygii</taxon>
        <taxon>Teleostei</taxon>
        <taxon>Clupei</taxon>
        <taxon>Clupeiformes</taxon>
        <taxon>Denticipitoidei</taxon>
        <taxon>Denticipitidae</taxon>
        <taxon>Denticeps</taxon>
    </lineage>
</organism>
<name>A0AAY4B6V4_9TELE</name>
<sequence length="61" mass="6898">LAPIGSAHANREVREEREKKTKKLISMTVKSKADAAQSPQSIHTLFNNIYTHESHINTLKK</sequence>
<accession>A0AAY4B6V4</accession>
<evidence type="ECO:0000313" key="3">
    <source>
        <dbReference type="Proteomes" id="UP000694580"/>
    </source>
</evidence>
<reference evidence="2 3" key="1">
    <citation type="submission" date="2020-06" db="EMBL/GenBank/DDBJ databases">
        <authorList>
            <consortium name="Wellcome Sanger Institute Data Sharing"/>
        </authorList>
    </citation>
    <scope>NUCLEOTIDE SEQUENCE [LARGE SCALE GENOMIC DNA]</scope>
</reference>
<feature type="compositionally biased region" description="Basic and acidic residues" evidence="1">
    <location>
        <begin position="9"/>
        <end position="19"/>
    </location>
</feature>
<reference evidence="2" key="2">
    <citation type="submission" date="2025-08" db="UniProtKB">
        <authorList>
            <consortium name="Ensembl"/>
        </authorList>
    </citation>
    <scope>IDENTIFICATION</scope>
</reference>
<protein>
    <submittedName>
        <fullName evidence="2">Uncharacterized protein</fullName>
    </submittedName>
</protein>
<keyword evidence="3" id="KW-1185">Reference proteome</keyword>
<reference evidence="2" key="3">
    <citation type="submission" date="2025-09" db="UniProtKB">
        <authorList>
            <consortium name="Ensembl"/>
        </authorList>
    </citation>
    <scope>IDENTIFICATION</scope>
</reference>
<dbReference type="Proteomes" id="UP000694580">
    <property type="component" value="Chromosome 14"/>
</dbReference>
<feature type="region of interest" description="Disordered" evidence="1">
    <location>
        <begin position="1"/>
        <end position="20"/>
    </location>
</feature>